<dbReference type="PROSITE" id="PS51063">
    <property type="entry name" value="HTH_CRP_2"/>
    <property type="match status" value="1"/>
</dbReference>
<dbReference type="InterPro" id="IPR036388">
    <property type="entry name" value="WH-like_DNA-bd_sf"/>
</dbReference>
<dbReference type="Gene3D" id="2.60.120.10">
    <property type="entry name" value="Jelly Rolls"/>
    <property type="match status" value="1"/>
</dbReference>
<gene>
    <name evidence="5" type="ORF">ACFOEI_00795</name>
</gene>
<dbReference type="SUPFAM" id="SSF51206">
    <property type="entry name" value="cAMP-binding domain-like"/>
    <property type="match status" value="1"/>
</dbReference>
<dbReference type="CDD" id="cd00038">
    <property type="entry name" value="CAP_ED"/>
    <property type="match status" value="1"/>
</dbReference>
<dbReference type="InterPro" id="IPR000595">
    <property type="entry name" value="cNMP-bd_dom"/>
</dbReference>
<dbReference type="EMBL" id="JBHRUH010000002">
    <property type="protein sequence ID" value="MFC3290602.1"/>
    <property type="molecule type" value="Genomic_DNA"/>
</dbReference>
<keyword evidence="1" id="KW-0805">Transcription regulation</keyword>
<proteinExistence type="predicted"/>
<accession>A0ABV7LX68</accession>
<evidence type="ECO:0000259" key="4">
    <source>
        <dbReference type="PROSITE" id="PS51063"/>
    </source>
</evidence>
<organism evidence="5 6">
    <name type="scientific">Modicisalibacter luteus</name>
    <dbReference type="NCBI Taxonomy" id="453962"/>
    <lineage>
        <taxon>Bacteria</taxon>
        <taxon>Pseudomonadati</taxon>
        <taxon>Pseudomonadota</taxon>
        <taxon>Gammaproteobacteria</taxon>
        <taxon>Oceanospirillales</taxon>
        <taxon>Halomonadaceae</taxon>
        <taxon>Modicisalibacter</taxon>
    </lineage>
</organism>
<comment type="caution">
    <text evidence="5">The sequence shown here is derived from an EMBL/GenBank/DDBJ whole genome shotgun (WGS) entry which is preliminary data.</text>
</comment>
<dbReference type="InterPro" id="IPR012318">
    <property type="entry name" value="HTH_CRP"/>
</dbReference>
<protein>
    <submittedName>
        <fullName evidence="5">Crp/Fnr family transcriptional regulator</fullName>
    </submittedName>
</protein>
<evidence type="ECO:0000313" key="6">
    <source>
        <dbReference type="Proteomes" id="UP001595640"/>
    </source>
</evidence>
<evidence type="ECO:0000256" key="3">
    <source>
        <dbReference type="ARBA" id="ARBA00023163"/>
    </source>
</evidence>
<dbReference type="InterPro" id="IPR018490">
    <property type="entry name" value="cNMP-bd_dom_sf"/>
</dbReference>
<dbReference type="InterPro" id="IPR014710">
    <property type="entry name" value="RmlC-like_jellyroll"/>
</dbReference>
<sequence>MIAGSHFPNTLMIRKLETIFTFADEEKQALLNLPIQVITLKADQDIVRVGDRPSQCCLILEGFSCVYKLTSEGKRQIMALYVPGDIPDLQSLHLKAMDISIAPISPCTVGFIQHDDVRHLCERYPRIAAAFWRETLVDGSIFREWLLNVGRREAYTRMAHLLCELLIRLKAVGLVEGGIFDLPITQAELADAIGTSSVHMNRVLQALRADGLVQTKGKQVIVPDWEKLKEAGDFDPFYLHLEEAGVV</sequence>
<feature type="domain" description="HTH crp-type" evidence="4">
    <location>
        <begin position="152"/>
        <end position="226"/>
    </location>
</feature>
<evidence type="ECO:0000313" key="5">
    <source>
        <dbReference type="EMBL" id="MFC3290602.1"/>
    </source>
</evidence>
<reference evidence="6" key="1">
    <citation type="journal article" date="2019" name="Int. J. Syst. Evol. Microbiol.">
        <title>The Global Catalogue of Microorganisms (GCM) 10K type strain sequencing project: providing services to taxonomists for standard genome sequencing and annotation.</title>
        <authorList>
            <consortium name="The Broad Institute Genomics Platform"/>
            <consortium name="The Broad Institute Genome Sequencing Center for Infectious Disease"/>
            <person name="Wu L."/>
            <person name="Ma J."/>
        </authorList>
    </citation>
    <scope>NUCLEOTIDE SEQUENCE [LARGE SCALE GENOMIC DNA]</scope>
    <source>
        <strain evidence="6">KCTC 12847</strain>
    </source>
</reference>
<dbReference type="Gene3D" id="1.10.10.10">
    <property type="entry name" value="Winged helix-like DNA-binding domain superfamily/Winged helix DNA-binding domain"/>
    <property type="match status" value="1"/>
</dbReference>
<keyword evidence="6" id="KW-1185">Reference proteome</keyword>
<keyword evidence="3" id="KW-0804">Transcription</keyword>
<dbReference type="SUPFAM" id="SSF46785">
    <property type="entry name" value="Winged helix' DNA-binding domain"/>
    <property type="match status" value="1"/>
</dbReference>
<dbReference type="InterPro" id="IPR036390">
    <property type="entry name" value="WH_DNA-bd_sf"/>
</dbReference>
<name>A0ABV7LX68_9GAMM</name>
<evidence type="ECO:0000256" key="1">
    <source>
        <dbReference type="ARBA" id="ARBA00023015"/>
    </source>
</evidence>
<dbReference type="Pfam" id="PF13545">
    <property type="entry name" value="HTH_Crp_2"/>
    <property type="match status" value="1"/>
</dbReference>
<evidence type="ECO:0000256" key="2">
    <source>
        <dbReference type="ARBA" id="ARBA00023125"/>
    </source>
</evidence>
<dbReference type="SMART" id="SM00419">
    <property type="entry name" value="HTH_CRP"/>
    <property type="match status" value="1"/>
</dbReference>
<dbReference type="RefSeq" id="WP_019020437.1">
    <property type="nucleotide sequence ID" value="NZ_BMXD01000016.1"/>
</dbReference>
<dbReference type="Proteomes" id="UP001595640">
    <property type="component" value="Unassembled WGS sequence"/>
</dbReference>
<keyword evidence="2" id="KW-0238">DNA-binding</keyword>
<dbReference type="Pfam" id="PF00027">
    <property type="entry name" value="cNMP_binding"/>
    <property type="match status" value="1"/>
</dbReference>